<dbReference type="Pfam" id="PF19579">
    <property type="entry name" value="FtsL_2"/>
    <property type="match status" value="1"/>
</dbReference>
<feature type="transmembrane region" description="Helical" evidence="2">
    <location>
        <begin position="21"/>
        <end position="44"/>
    </location>
</feature>
<keyword evidence="2" id="KW-0812">Transmembrane</keyword>
<evidence type="ECO:0000313" key="4">
    <source>
        <dbReference type="Proteomes" id="UP001163328"/>
    </source>
</evidence>
<feature type="coiled-coil region" evidence="1">
    <location>
        <begin position="44"/>
        <end position="78"/>
    </location>
</feature>
<evidence type="ECO:0000256" key="1">
    <source>
        <dbReference type="SAM" id="Coils"/>
    </source>
</evidence>
<gene>
    <name evidence="3" type="ORF">K5I29_08930</name>
</gene>
<organism evidence="3 4">
    <name type="scientific">Flavobacterium agricola</name>
    <dbReference type="NCBI Taxonomy" id="2870839"/>
    <lineage>
        <taxon>Bacteria</taxon>
        <taxon>Pseudomonadati</taxon>
        <taxon>Bacteroidota</taxon>
        <taxon>Flavobacteriia</taxon>
        <taxon>Flavobacteriales</taxon>
        <taxon>Flavobacteriaceae</taxon>
        <taxon>Flavobacterium</taxon>
    </lineage>
</organism>
<keyword evidence="4" id="KW-1185">Reference proteome</keyword>
<dbReference type="InterPro" id="IPR045755">
    <property type="entry name" value="FtsL-like"/>
</dbReference>
<dbReference type="Proteomes" id="UP001163328">
    <property type="component" value="Chromosome"/>
</dbReference>
<protein>
    <submittedName>
        <fullName evidence="3">S-adenosyl-methyltransferase</fullName>
    </submittedName>
</protein>
<proteinExistence type="predicted"/>
<accession>A0ABY6M0E5</accession>
<reference evidence="3" key="1">
    <citation type="submission" date="2021-08" db="EMBL/GenBank/DDBJ databases">
        <title>Flavobacterium sp. strain CC-SYL302.</title>
        <authorList>
            <person name="Lin S.-Y."/>
            <person name="Lee T.-H."/>
            <person name="Young C.-C."/>
        </authorList>
    </citation>
    <scope>NUCLEOTIDE SEQUENCE</scope>
    <source>
        <strain evidence="3">CC-SYL302</strain>
    </source>
</reference>
<evidence type="ECO:0000313" key="3">
    <source>
        <dbReference type="EMBL" id="UYW00658.1"/>
    </source>
</evidence>
<sequence length="115" mass="13680">MNKEVIYDFLKAKQLSGKDAFARWKFILFLLLLGIIMIANSHWYESKAIQIIQLTEQVKELRSEFVDKRSELMEMKMESSISRKMERKGIYPSEVAPVKIKVKDNTSNFFERLWE</sequence>
<dbReference type="RefSeq" id="WP_264432637.1">
    <property type="nucleotide sequence ID" value="NZ_CP081495.1"/>
</dbReference>
<keyword evidence="2" id="KW-1133">Transmembrane helix</keyword>
<keyword evidence="1" id="KW-0175">Coiled coil</keyword>
<name>A0ABY6M0E5_9FLAO</name>
<dbReference type="EMBL" id="CP081495">
    <property type="protein sequence ID" value="UYW00658.1"/>
    <property type="molecule type" value="Genomic_DNA"/>
</dbReference>
<evidence type="ECO:0000256" key="2">
    <source>
        <dbReference type="SAM" id="Phobius"/>
    </source>
</evidence>
<keyword evidence="2" id="KW-0472">Membrane</keyword>